<accession>A0A8E4ZC12</accession>
<name>A0A8E4ZC12_9CAUD</name>
<gene>
    <name evidence="1" type="ORF">Harreka1_41</name>
</gene>
<proteinExistence type="predicted"/>
<sequence length="59" mass="6878">MKQTKLPTGVLITYDEKGIIKSVSSPYWADESLLTKTIKYYHKKFITFLININKLTKNL</sequence>
<evidence type="ECO:0000313" key="2">
    <source>
        <dbReference type="Proteomes" id="UP000693706"/>
    </source>
</evidence>
<dbReference type="Proteomes" id="UP000693706">
    <property type="component" value="Segment"/>
</dbReference>
<organism evidence="1 2">
    <name type="scientific">Olleya phage Harreka_1</name>
    <dbReference type="NCBI Taxonomy" id="2745673"/>
    <lineage>
        <taxon>Viruses</taxon>
        <taxon>Duplodnaviria</taxon>
        <taxon>Heunggongvirae</taxon>
        <taxon>Uroviricota</taxon>
        <taxon>Caudoviricetes</taxon>
        <taxon>Aggregaviridae</taxon>
        <taxon>Harrekavirus</taxon>
        <taxon>Harrekavirus harreka</taxon>
    </lineage>
</organism>
<reference evidence="1" key="1">
    <citation type="submission" date="2020-07" db="EMBL/GenBank/DDBJ databases">
        <title>Highly diverse flavobacterial phages as mortality factor during North Sea spring blooms.</title>
        <authorList>
            <person name="Bartlau N."/>
            <person name="Wichels A."/>
            <person name="Krohne G."/>
            <person name="Adriaenssens E.M."/>
            <person name="Heins A."/>
            <person name="Fuchs B.M."/>
            <person name="Amann R."/>
            <person name="Moraru C."/>
        </authorList>
    </citation>
    <scope>NUCLEOTIDE SEQUENCE</scope>
</reference>
<protein>
    <submittedName>
        <fullName evidence="1">Uncharacterized protein</fullName>
    </submittedName>
</protein>
<evidence type="ECO:0000313" key="1">
    <source>
        <dbReference type="EMBL" id="QQV90448.1"/>
    </source>
</evidence>
<dbReference type="EMBL" id="MT732457">
    <property type="protein sequence ID" value="QQV90448.1"/>
    <property type="molecule type" value="Genomic_DNA"/>
</dbReference>
<keyword evidence="2" id="KW-1185">Reference proteome</keyword>